<dbReference type="EMBL" id="KQ759822">
    <property type="protein sequence ID" value="OAD62674.1"/>
    <property type="molecule type" value="Genomic_DNA"/>
</dbReference>
<sequence length="130" mass="14251">MALDGPLGRRPFFSASDDWPVLAIKKDSRKDDASREKLIDQPGMVRRNGQGQNAGVEVADLVVARRAGRFATLSRGLGVNGQATDSVSDCLRLKHLNSSMARRSVEGCQTTSRRIVRIIKTVDEESLLND</sequence>
<protein>
    <submittedName>
        <fullName evidence="1">Uncharacterized protein</fullName>
    </submittedName>
</protein>
<gene>
    <name evidence="1" type="ORF">WN48_07626</name>
</gene>
<dbReference type="Proteomes" id="UP000250275">
    <property type="component" value="Unassembled WGS sequence"/>
</dbReference>
<keyword evidence="2" id="KW-1185">Reference proteome</keyword>
<name>A0A310SY45_9HYME</name>
<evidence type="ECO:0000313" key="2">
    <source>
        <dbReference type="Proteomes" id="UP000250275"/>
    </source>
</evidence>
<reference evidence="1 2" key="1">
    <citation type="submission" date="2015-07" db="EMBL/GenBank/DDBJ databases">
        <title>The genome of Eufriesea mexicana.</title>
        <authorList>
            <person name="Pan H."/>
            <person name="Kapheim K."/>
        </authorList>
    </citation>
    <scope>NUCLEOTIDE SEQUENCE [LARGE SCALE GENOMIC DNA]</scope>
    <source>
        <strain evidence="1">0111107269</strain>
        <tissue evidence="1">Whole body</tissue>
    </source>
</reference>
<dbReference type="AlphaFoldDB" id="A0A310SY45"/>
<accession>A0A310SY45</accession>
<organism evidence="1 2">
    <name type="scientific">Eufriesea mexicana</name>
    <dbReference type="NCBI Taxonomy" id="516756"/>
    <lineage>
        <taxon>Eukaryota</taxon>
        <taxon>Metazoa</taxon>
        <taxon>Ecdysozoa</taxon>
        <taxon>Arthropoda</taxon>
        <taxon>Hexapoda</taxon>
        <taxon>Insecta</taxon>
        <taxon>Pterygota</taxon>
        <taxon>Neoptera</taxon>
        <taxon>Endopterygota</taxon>
        <taxon>Hymenoptera</taxon>
        <taxon>Apocrita</taxon>
        <taxon>Aculeata</taxon>
        <taxon>Apoidea</taxon>
        <taxon>Anthophila</taxon>
        <taxon>Apidae</taxon>
        <taxon>Eufriesea</taxon>
    </lineage>
</organism>
<proteinExistence type="predicted"/>
<evidence type="ECO:0000313" key="1">
    <source>
        <dbReference type="EMBL" id="OAD62674.1"/>
    </source>
</evidence>